<accession>A0A1R4JIL0</accession>
<dbReference type="Gene3D" id="2.60.200.20">
    <property type="match status" value="1"/>
</dbReference>
<organism evidence="3 4">
    <name type="scientific">Mycetocola reblochoni REB411</name>
    <dbReference type="NCBI Taxonomy" id="1255698"/>
    <lineage>
        <taxon>Bacteria</taxon>
        <taxon>Bacillati</taxon>
        <taxon>Actinomycetota</taxon>
        <taxon>Actinomycetes</taxon>
        <taxon>Micrococcales</taxon>
        <taxon>Microbacteriaceae</taxon>
        <taxon>Mycetocola</taxon>
    </lineage>
</organism>
<dbReference type="RefSeq" id="WP_087137101.1">
    <property type="nucleotide sequence ID" value="NZ_FUKR01000042.1"/>
</dbReference>
<feature type="domain" description="FHA" evidence="2">
    <location>
        <begin position="213"/>
        <end position="294"/>
    </location>
</feature>
<evidence type="ECO:0000256" key="1">
    <source>
        <dbReference type="ARBA" id="ARBA00022553"/>
    </source>
</evidence>
<dbReference type="InterPro" id="IPR008984">
    <property type="entry name" value="SMAD_FHA_dom_sf"/>
</dbReference>
<keyword evidence="4" id="KW-1185">Reference proteome</keyword>
<name>A0A1R4JIL0_9MICO</name>
<proteinExistence type="predicted"/>
<evidence type="ECO:0000259" key="2">
    <source>
        <dbReference type="Pfam" id="PF00498"/>
    </source>
</evidence>
<protein>
    <recommendedName>
        <fullName evidence="2">FHA domain-containing protein</fullName>
    </recommendedName>
</protein>
<dbReference type="Proteomes" id="UP000196778">
    <property type="component" value="Unassembled WGS sequence"/>
</dbReference>
<dbReference type="OrthoDB" id="5485098at2"/>
<reference evidence="4" key="1">
    <citation type="submission" date="2017-02" db="EMBL/GenBank/DDBJ databases">
        <authorList>
            <person name="Dridi B."/>
        </authorList>
    </citation>
    <scope>NUCLEOTIDE SEQUENCE [LARGE SCALE GENOMIC DNA]</scope>
    <source>
        <strain evidence="4">EB411</strain>
    </source>
</reference>
<dbReference type="SUPFAM" id="SSF49879">
    <property type="entry name" value="SMAD/FHA domain"/>
    <property type="match status" value="1"/>
</dbReference>
<evidence type="ECO:0000313" key="3">
    <source>
        <dbReference type="EMBL" id="SJN31832.1"/>
    </source>
</evidence>
<keyword evidence="1" id="KW-0597">Phosphoprotein</keyword>
<gene>
    <name evidence="3" type="ORF">FM119_07725</name>
</gene>
<sequence>MTVHSYRYSSADAGSHRVFVVHGEWIVVLPVPTQPDLAEQLWALVEDPAVDLAEIERAILSRGASAPADWAIVRWATDSTVRVRIAGAERVDLWTEAGWIRATATTTAAGASAEPAAGVVVCGEVNGLAGGAPKGPGIPLDGGIIVAQRLDGRFRVAAPRQDSDGVSRHDGMTVMSPDVLVSRETRPHPTLPQFVGFRVNGGSVHELDATHYFGRNPRQPKIPLPDPARLVALVSPGKLVSATHLELKLVGDLVVATDLRSTNGTSVLQPGSSWHQLRGGEPEVLVVGTHIDVGDGNIIEIVQEPTGGPRGA</sequence>
<dbReference type="EMBL" id="FUKR01000042">
    <property type="protein sequence ID" value="SJN31832.1"/>
    <property type="molecule type" value="Genomic_DNA"/>
</dbReference>
<dbReference type="InterPro" id="IPR000253">
    <property type="entry name" value="FHA_dom"/>
</dbReference>
<dbReference type="AlphaFoldDB" id="A0A1R4JIL0"/>
<dbReference type="Pfam" id="PF00498">
    <property type="entry name" value="FHA"/>
    <property type="match status" value="1"/>
</dbReference>
<evidence type="ECO:0000313" key="4">
    <source>
        <dbReference type="Proteomes" id="UP000196778"/>
    </source>
</evidence>
<dbReference type="CDD" id="cd00060">
    <property type="entry name" value="FHA"/>
    <property type="match status" value="1"/>
</dbReference>